<protein>
    <submittedName>
        <fullName evidence="4">Glycosyltransferase family 2 protein</fullName>
    </submittedName>
</protein>
<evidence type="ECO:0000313" key="5">
    <source>
        <dbReference type="Proteomes" id="UP000285777"/>
    </source>
</evidence>
<dbReference type="GO" id="GO:0016758">
    <property type="term" value="F:hexosyltransferase activity"/>
    <property type="evidence" value="ECO:0007669"/>
    <property type="project" value="UniProtKB-ARBA"/>
</dbReference>
<evidence type="ECO:0000259" key="3">
    <source>
        <dbReference type="Pfam" id="PF00535"/>
    </source>
</evidence>
<accession>A0A415BLC6</accession>
<sequence>MKKIGYSIVTPVFNRADCVERCIQSVINNLNNISQLEHIIVDDGSSDHTVDIIKKYAAKYTHINFVKFLHNQGTNAARNAAISIAKSDWCIFLDSDDYFKNDALAIINETMEVNSGYKHYMFTPDDMQAYYKQNPLLNGRVQLELQYTDFLKGDVGGDFIHVCNTEILRAHPFDNRVRIYEGVFFLMFFRDAQKMLFTNKVVTVRERNRADSVSRDFIRTNIQVIERTILSCDLMLSNFEDDFKKYGVLSRLYSLRIAYLDNCELLERYAEAQKLIDSMGKAQCMKERILRIIHVMHAGSFYRKVLQFYLVFKYQILKKKLRV</sequence>
<name>A0A415BLC6_PHOVU</name>
<dbReference type="Proteomes" id="UP000285777">
    <property type="component" value="Unassembled WGS sequence"/>
</dbReference>
<comment type="caution">
    <text evidence="4">The sequence shown here is derived from an EMBL/GenBank/DDBJ whole genome shotgun (WGS) entry which is preliminary data.</text>
</comment>
<proteinExistence type="predicted"/>
<dbReference type="EMBL" id="QRLF01000033">
    <property type="protein sequence ID" value="RHI87196.1"/>
    <property type="molecule type" value="Genomic_DNA"/>
</dbReference>
<reference evidence="4 5" key="1">
    <citation type="submission" date="2018-08" db="EMBL/GenBank/DDBJ databases">
        <title>A genome reference for cultivated species of the human gut microbiota.</title>
        <authorList>
            <person name="Zou Y."/>
            <person name="Xue W."/>
            <person name="Luo G."/>
        </authorList>
    </citation>
    <scope>NUCLEOTIDE SEQUENCE [LARGE SCALE GENOMIC DNA]</scope>
    <source>
        <strain evidence="4 5">AM13-21</strain>
    </source>
</reference>
<dbReference type="AlphaFoldDB" id="A0A415BLC6"/>
<dbReference type="PANTHER" id="PTHR22916:SF51">
    <property type="entry name" value="GLYCOSYLTRANSFERASE EPSH-RELATED"/>
    <property type="match status" value="1"/>
</dbReference>
<dbReference type="InterPro" id="IPR029044">
    <property type="entry name" value="Nucleotide-diphossugar_trans"/>
</dbReference>
<evidence type="ECO:0000313" key="4">
    <source>
        <dbReference type="EMBL" id="RHI87196.1"/>
    </source>
</evidence>
<feature type="domain" description="Glycosyltransferase 2-like" evidence="3">
    <location>
        <begin position="7"/>
        <end position="112"/>
    </location>
</feature>
<dbReference type="Gene3D" id="3.90.550.10">
    <property type="entry name" value="Spore Coat Polysaccharide Biosynthesis Protein SpsA, Chain A"/>
    <property type="match status" value="1"/>
</dbReference>
<dbReference type="RefSeq" id="WP_025019862.1">
    <property type="nucleotide sequence ID" value="NZ_QRLF01000033.1"/>
</dbReference>
<dbReference type="PANTHER" id="PTHR22916">
    <property type="entry name" value="GLYCOSYLTRANSFERASE"/>
    <property type="match status" value="1"/>
</dbReference>
<dbReference type="Pfam" id="PF00535">
    <property type="entry name" value="Glycos_transf_2"/>
    <property type="match status" value="1"/>
</dbReference>
<keyword evidence="1" id="KW-0328">Glycosyltransferase</keyword>
<organism evidence="4 5">
    <name type="scientific">Phocaeicola vulgatus</name>
    <name type="common">Bacteroides vulgatus</name>
    <dbReference type="NCBI Taxonomy" id="821"/>
    <lineage>
        <taxon>Bacteria</taxon>
        <taxon>Pseudomonadati</taxon>
        <taxon>Bacteroidota</taxon>
        <taxon>Bacteroidia</taxon>
        <taxon>Bacteroidales</taxon>
        <taxon>Bacteroidaceae</taxon>
        <taxon>Phocaeicola</taxon>
    </lineage>
</organism>
<dbReference type="SUPFAM" id="SSF53448">
    <property type="entry name" value="Nucleotide-diphospho-sugar transferases"/>
    <property type="match status" value="1"/>
</dbReference>
<evidence type="ECO:0000256" key="1">
    <source>
        <dbReference type="ARBA" id="ARBA00022676"/>
    </source>
</evidence>
<dbReference type="InterPro" id="IPR001173">
    <property type="entry name" value="Glyco_trans_2-like"/>
</dbReference>
<gene>
    <name evidence="4" type="ORF">DW150_17415</name>
</gene>
<dbReference type="CDD" id="cd00761">
    <property type="entry name" value="Glyco_tranf_GTA_type"/>
    <property type="match status" value="1"/>
</dbReference>
<keyword evidence="2 4" id="KW-0808">Transferase</keyword>
<evidence type="ECO:0000256" key="2">
    <source>
        <dbReference type="ARBA" id="ARBA00022679"/>
    </source>
</evidence>